<dbReference type="EMBL" id="CM051405">
    <property type="protein sequence ID" value="KAJ4705362.1"/>
    <property type="molecule type" value="Genomic_DNA"/>
</dbReference>
<evidence type="ECO:0000313" key="1">
    <source>
        <dbReference type="EMBL" id="KAJ4705362.1"/>
    </source>
</evidence>
<name>A0ACC1X241_MELAZ</name>
<proteinExistence type="predicted"/>
<evidence type="ECO:0000313" key="2">
    <source>
        <dbReference type="Proteomes" id="UP001164539"/>
    </source>
</evidence>
<protein>
    <submittedName>
        <fullName evidence="1">Splicing factor, arginine/serine-rich</fullName>
    </submittedName>
</protein>
<comment type="caution">
    <text evidence="1">The sequence shown here is derived from an EMBL/GenBank/DDBJ whole genome shotgun (WGS) entry which is preliminary data.</text>
</comment>
<sequence length="675" mass="76382">MSLYIGNLSSRTRRGELERVFQRFGQCDVRLKDGYGFVVYVSAPNAERALTALQGRDICGKPLTIMWSNKQPRPPKRFSKAATSYGPPHGRNSARGRDHTDRNLHSHGRLDYKSGIKRLGSASRQVNSADMLDNDTSYHQERIKGYIREENCDYREDFPDEGGNVERSRLDNDRRGGQLHDQPSGNSVENCRELDQFEHYRGYDQKAEDENHHMAYSDSSQVPQSLQEIMGREHFSEVPLDPQNDDSECRQTCYSCGGTGHKMRNCPRENSSQSKFIGIVHRHDDDIDRGGRAEGKLEKYGSGSQGKKRSYRDSLSMSGLGDDRKRSGSVNHQNFTKTAISSEAKEVDRVRRKDHGRKRRRKRHFGNPNEHTEKKTKRSGLHSRSRSVSSQLQASTYNSRSSSTSQNTRSTRTKSRPRSRSNSQKSLSLSLSVGRPLPSSSNKVQSNPKGTLANVPISECKEIIVEQTLSRDAELESAGLESNMLAVKAENVVLSSKLENDVDKNEPLQRDWNDNLLMSTSLHDIANSSTLLSEKGTLTSRSLSSETFKEMREHQNYDASMMAHIPPPAKDSASEAPVCFHSACSTSISSEEMHMVLKHYGQELHDENERSLSPEAYFGSARLWPWEIIYYRRLKKGPISTENYARRVAQNQEFGIVDKFVRSSSGWGELSQEYP</sequence>
<accession>A0ACC1X241</accession>
<reference evidence="1 2" key="1">
    <citation type="journal article" date="2023" name="Science">
        <title>Complex scaffold remodeling in plant triterpene biosynthesis.</title>
        <authorList>
            <person name="De La Pena R."/>
            <person name="Hodgson H."/>
            <person name="Liu J.C."/>
            <person name="Stephenson M.J."/>
            <person name="Martin A.C."/>
            <person name="Owen C."/>
            <person name="Harkess A."/>
            <person name="Leebens-Mack J."/>
            <person name="Jimenez L.E."/>
            <person name="Osbourn A."/>
            <person name="Sattely E.S."/>
        </authorList>
    </citation>
    <scope>NUCLEOTIDE SEQUENCE [LARGE SCALE GENOMIC DNA]</scope>
    <source>
        <strain evidence="2">cv. JPN11</strain>
        <tissue evidence="1">Leaf</tissue>
    </source>
</reference>
<gene>
    <name evidence="1" type="ORF">OWV82_022148</name>
</gene>
<keyword evidence="2" id="KW-1185">Reference proteome</keyword>
<dbReference type="Proteomes" id="UP001164539">
    <property type="component" value="Chromosome 12"/>
</dbReference>
<organism evidence="1 2">
    <name type="scientific">Melia azedarach</name>
    <name type="common">Chinaberry tree</name>
    <dbReference type="NCBI Taxonomy" id="155640"/>
    <lineage>
        <taxon>Eukaryota</taxon>
        <taxon>Viridiplantae</taxon>
        <taxon>Streptophyta</taxon>
        <taxon>Embryophyta</taxon>
        <taxon>Tracheophyta</taxon>
        <taxon>Spermatophyta</taxon>
        <taxon>Magnoliopsida</taxon>
        <taxon>eudicotyledons</taxon>
        <taxon>Gunneridae</taxon>
        <taxon>Pentapetalae</taxon>
        <taxon>rosids</taxon>
        <taxon>malvids</taxon>
        <taxon>Sapindales</taxon>
        <taxon>Meliaceae</taxon>
        <taxon>Melia</taxon>
    </lineage>
</organism>